<dbReference type="EMBL" id="OZ021735">
    <property type="protein sequence ID" value="CAK9309128.1"/>
    <property type="molecule type" value="Genomic_DNA"/>
</dbReference>
<organism evidence="1 2">
    <name type="scientific">Citrullus colocynthis</name>
    <name type="common">colocynth</name>
    <dbReference type="NCBI Taxonomy" id="252529"/>
    <lineage>
        <taxon>Eukaryota</taxon>
        <taxon>Viridiplantae</taxon>
        <taxon>Streptophyta</taxon>
        <taxon>Embryophyta</taxon>
        <taxon>Tracheophyta</taxon>
        <taxon>Spermatophyta</taxon>
        <taxon>Magnoliopsida</taxon>
        <taxon>eudicotyledons</taxon>
        <taxon>Gunneridae</taxon>
        <taxon>Pentapetalae</taxon>
        <taxon>rosids</taxon>
        <taxon>fabids</taxon>
        <taxon>Cucurbitales</taxon>
        <taxon>Cucurbitaceae</taxon>
        <taxon>Benincaseae</taxon>
        <taxon>Citrullus</taxon>
    </lineage>
</organism>
<accession>A0ABP0XQS6</accession>
<name>A0ABP0XQS6_9ROSI</name>
<evidence type="ECO:0000313" key="2">
    <source>
        <dbReference type="Proteomes" id="UP001642487"/>
    </source>
</evidence>
<dbReference type="Proteomes" id="UP001642487">
    <property type="component" value="Chromosome 1"/>
</dbReference>
<gene>
    <name evidence="1" type="ORF">CITCOLO1_LOCUS666</name>
</gene>
<evidence type="ECO:0000313" key="1">
    <source>
        <dbReference type="EMBL" id="CAK9309128.1"/>
    </source>
</evidence>
<reference evidence="1 2" key="1">
    <citation type="submission" date="2024-03" db="EMBL/GenBank/DDBJ databases">
        <authorList>
            <person name="Gkanogiannis A."/>
            <person name="Becerra Lopez-Lavalle L."/>
        </authorList>
    </citation>
    <scope>NUCLEOTIDE SEQUENCE [LARGE SCALE GENOMIC DNA]</scope>
</reference>
<protein>
    <submittedName>
        <fullName evidence="1">Uncharacterized protein</fullName>
    </submittedName>
</protein>
<proteinExistence type="predicted"/>
<sequence length="79" mass="9006">MTTPRFTLATTGNDSFTWYMASLRTSQVALQFKINRTASGHSTEATPSPLRLRERDNRAGWMQLDITKQGILKQLEKFS</sequence>
<keyword evidence="2" id="KW-1185">Reference proteome</keyword>